<gene>
    <name evidence="1" type="primary">jg19394</name>
    <name evidence="1" type="ORF">PAEG_LOCUS10727</name>
</gene>
<sequence>MMGKVENKRFVGRRKKSWLCNISERTNFDDLSVARCLVWWEALAVASYHHPTNKDAKQFSVPVGCLVETD</sequence>
<reference evidence="1" key="1">
    <citation type="submission" date="2022-03" db="EMBL/GenBank/DDBJ databases">
        <authorList>
            <person name="Lindestad O."/>
        </authorList>
    </citation>
    <scope>NUCLEOTIDE SEQUENCE</scope>
</reference>
<keyword evidence="2" id="KW-1185">Reference proteome</keyword>
<accession>A0A8S4R789</accession>
<evidence type="ECO:0000313" key="1">
    <source>
        <dbReference type="EMBL" id="CAH2232461.1"/>
    </source>
</evidence>
<organism evidence="1 2">
    <name type="scientific">Pararge aegeria aegeria</name>
    <dbReference type="NCBI Taxonomy" id="348720"/>
    <lineage>
        <taxon>Eukaryota</taxon>
        <taxon>Metazoa</taxon>
        <taxon>Ecdysozoa</taxon>
        <taxon>Arthropoda</taxon>
        <taxon>Hexapoda</taxon>
        <taxon>Insecta</taxon>
        <taxon>Pterygota</taxon>
        <taxon>Neoptera</taxon>
        <taxon>Endopterygota</taxon>
        <taxon>Lepidoptera</taxon>
        <taxon>Glossata</taxon>
        <taxon>Ditrysia</taxon>
        <taxon>Papilionoidea</taxon>
        <taxon>Nymphalidae</taxon>
        <taxon>Satyrinae</taxon>
        <taxon>Satyrini</taxon>
        <taxon>Parargina</taxon>
        <taxon>Pararge</taxon>
    </lineage>
</organism>
<name>A0A8S4R789_9NEOP</name>
<evidence type="ECO:0000313" key="2">
    <source>
        <dbReference type="Proteomes" id="UP000838756"/>
    </source>
</evidence>
<proteinExistence type="predicted"/>
<dbReference type="EMBL" id="CAKXAJ010024901">
    <property type="protein sequence ID" value="CAH2232461.1"/>
    <property type="molecule type" value="Genomic_DNA"/>
</dbReference>
<protein>
    <submittedName>
        <fullName evidence="1">Jg19394 protein</fullName>
    </submittedName>
</protein>
<dbReference type="Proteomes" id="UP000838756">
    <property type="component" value="Unassembled WGS sequence"/>
</dbReference>
<comment type="caution">
    <text evidence="1">The sequence shown here is derived from an EMBL/GenBank/DDBJ whole genome shotgun (WGS) entry which is preliminary data.</text>
</comment>
<dbReference type="AlphaFoldDB" id="A0A8S4R789"/>